<dbReference type="InterPro" id="IPR011990">
    <property type="entry name" value="TPR-like_helical_dom_sf"/>
</dbReference>
<comment type="caution">
    <text evidence="2">The sequence shown here is derived from an EMBL/GenBank/DDBJ whole genome shotgun (WGS) entry which is preliminary data.</text>
</comment>
<dbReference type="OrthoDB" id="56433at2759"/>
<keyword evidence="3" id="KW-1185">Reference proteome</keyword>
<sequence>MNPTAARVLTLNNRAVAMLRHGSEKLCLRMLKEAMETLYQQAREDEDSSMVCVESTPSAPPSSPIGKATDRGQMQLRSLDESEWGVEEDEEEDYSALVHSAAIKLNADGRGNVDDDYRLVYSRALVLADSAAKHPDVILSCVLYNLGLVSHLRGICTQIEARFRTALRLYEMAFEIIQLHDDQGIFDDILILALVNNMVYSQQRLGNPDEARKQNEFLRALVGIGAPASSHTGACPDYCLQVDESDYFFFYLNALEERVSAPAA</sequence>
<gene>
    <name evidence="2" type="ORF">SEMRO_1975_G308830.1</name>
</gene>
<organism evidence="2 3">
    <name type="scientific">Seminavis robusta</name>
    <dbReference type="NCBI Taxonomy" id="568900"/>
    <lineage>
        <taxon>Eukaryota</taxon>
        <taxon>Sar</taxon>
        <taxon>Stramenopiles</taxon>
        <taxon>Ochrophyta</taxon>
        <taxon>Bacillariophyta</taxon>
        <taxon>Bacillariophyceae</taxon>
        <taxon>Bacillariophycidae</taxon>
        <taxon>Naviculales</taxon>
        <taxon>Naviculaceae</taxon>
        <taxon>Seminavis</taxon>
    </lineage>
</organism>
<evidence type="ECO:0000313" key="3">
    <source>
        <dbReference type="Proteomes" id="UP001153069"/>
    </source>
</evidence>
<dbReference type="AlphaFoldDB" id="A0A9N8EV74"/>
<evidence type="ECO:0000313" key="2">
    <source>
        <dbReference type="EMBL" id="CAB9527313.1"/>
    </source>
</evidence>
<dbReference type="EMBL" id="CAICTM010001973">
    <property type="protein sequence ID" value="CAB9527313.1"/>
    <property type="molecule type" value="Genomic_DNA"/>
</dbReference>
<accession>A0A9N8EV74</accession>
<proteinExistence type="predicted"/>
<feature type="region of interest" description="Disordered" evidence="1">
    <location>
        <begin position="52"/>
        <end position="71"/>
    </location>
</feature>
<reference evidence="2" key="1">
    <citation type="submission" date="2020-06" db="EMBL/GenBank/DDBJ databases">
        <authorList>
            <consortium name="Plant Systems Biology data submission"/>
        </authorList>
    </citation>
    <scope>NUCLEOTIDE SEQUENCE</scope>
    <source>
        <strain evidence="2">D6</strain>
    </source>
</reference>
<name>A0A9N8EV74_9STRA</name>
<dbReference type="Proteomes" id="UP001153069">
    <property type="component" value="Unassembled WGS sequence"/>
</dbReference>
<dbReference type="SUPFAM" id="SSF48452">
    <property type="entry name" value="TPR-like"/>
    <property type="match status" value="1"/>
</dbReference>
<protein>
    <submittedName>
        <fullName evidence="2">Uncharacterized protein</fullName>
    </submittedName>
</protein>
<evidence type="ECO:0000256" key="1">
    <source>
        <dbReference type="SAM" id="MobiDB-lite"/>
    </source>
</evidence>